<evidence type="ECO:0000313" key="1">
    <source>
        <dbReference type="EMBL" id="KAJ7641837.1"/>
    </source>
</evidence>
<proteinExistence type="predicted"/>
<gene>
    <name evidence="1" type="ORF">FB45DRAFT_862924</name>
</gene>
<sequence>MSKPEGNSKTYRPAGVQTFRRMDSSWIQVELEPAGYPDGSQDTREDDLSNVSNEATGIIQSYNAEYTYTYTEERGSNTDASGSRAGTGEQVMIGPLEDLDGLKRARNIWYLSSTLRVLESSKRVLKVGFLGELSLGLLSGNQGAAFANAVHCGIRAREEGRIKSWDRQVAAAIITISKVKSWKLDPEVGQLTYNLPGTGSLTVDSALKTRARNPRFSQRK</sequence>
<comment type="caution">
    <text evidence="1">The sequence shown here is derived from an EMBL/GenBank/DDBJ whole genome shotgun (WGS) entry which is preliminary data.</text>
</comment>
<evidence type="ECO:0000313" key="2">
    <source>
        <dbReference type="Proteomes" id="UP001221142"/>
    </source>
</evidence>
<protein>
    <submittedName>
        <fullName evidence="1">Uncharacterized protein</fullName>
    </submittedName>
</protein>
<reference evidence="1" key="1">
    <citation type="submission" date="2023-03" db="EMBL/GenBank/DDBJ databases">
        <title>Massive genome expansion in bonnet fungi (Mycena s.s.) driven by repeated elements and novel gene families across ecological guilds.</title>
        <authorList>
            <consortium name="Lawrence Berkeley National Laboratory"/>
            <person name="Harder C.B."/>
            <person name="Miyauchi S."/>
            <person name="Viragh M."/>
            <person name="Kuo A."/>
            <person name="Thoen E."/>
            <person name="Andreopoulos B."/>
            <person name="Lu D."/>
            <person name="Skrede I."/>
            <person name="Drula E."/>
            <person name="Henrissat B."/>
            <person name="Morin E."/>
            <person name="Kohler A."/>
            <person name="Barry K."/>
            <person name="LaButti K."/>
            <person name="Morin E."/>
            <person name="Salamov A."/>
            <person name="Lipzen A."/>
            <person name="Mereny Z."/>
            <person name="Hegedus B."/>
            <person name="Baldrian P."/>
            <person name="Stursova M."/>
            <person name="Weitz H."/>
            <person name="Taylor A."/>
            <person name="Grigoriev I.V."/>
            <person name="Nagy L.G."/>
            <person name="Martin F."/>
            <person name="Kauserud H."/>
        </authorList>
    </citation>
    <scope>NUCLEOTIDE SEQUENCE</scope>
    <source>
        <strain evidence="1">9284</strain>
    </source>
</reference>
<dbReference type="Proteomes" id="UP001221142">
    <property type="component" value="Unassembled WGS sequence"/>
</dbReference>
<dbReference type="AlphaFoldDB" id="A0AAD7FWM4"/>
<accession>A0AAD7FWM4</accession>
<organism evidence="1 2">
    <name type="scientific">Roridomyces roridus</name>
    <dbReference type="NCBI Taxonomy" id="1738132"/>
    <lineage>
        <taxon>Eukaryota</taxon>
        <taxon>Fungi</taxon>
        <taxon>Dikarya</taxon>
        <taxon>Basidiomycota</taxon>
        <taxon>Agaricomycotina</taxon>
        <taxon>Agaricomycetes</taxon>
        <taxon>Agaricomycetidae</taxon>
        <taxon>Agaricales</taxon>
        <taxon>Marasmiineae</taxon>
        <taxon>Mycenaceae</taxon>
        <taxon>Roridomyces</taxon>
    </lineage>
</organism>
<dbReference type="EMBL" id="JARKIF010000004">
    <property type="protein sequence ID" value="KAJ7641837.1"/>
    <property type="molecule type" value="Genomic_DNA"/>
</dbReference>
<name>A0AAD7FWM4_9AGAR</name>
<keyword evidence="2" id="KW-1185">Reference proteome</keyword>